<dbReference type="EMBL" id="AP022612">
    <property type="protein sequence ID" value="BBZ33006.1"/>
    <property type="molecule type" value="Genomic_DNA"/>
</dbReference>
<evidence type="ECO:0000256" key="1">
    <source>
        <dbReference type="ARBA" id="ARBA00022723"/>
    </source>
</evidence>
<dbReference type="RefSeq" id="WP_179965733.1">
    <property type="nucleotide sequence ID" value="NZ_AP022612.1"/>
</dbReference>
<proteinExistence type="predicted"/>
<dbReference type="PRINTS" id="PR00368">
    <property type="entry name" value="FADPNR"/>
</dbReference>
<dbReference type="Pfam" id="PF00037">
    <property type="entry name" value="Fer4"/>
    <property type="match status" value="1"/>
</dbReference>
<dbReference type="InterPro" id="IPR017900">
    <property type="entry name" value="4Fe4S_Fe_S_CS"/>
</dbReference>
<evidence type="ECO:0000259" key="4">
    <source>
        <dbReference type="PROSITE" id="PS51379"/>
    </source>
</evidence>
<keyword evidence="1" id="KW-0479">Metal-binding</keyword>
<sequence length="543" mass="58680">MTGFDDLTPLADLAHGRSRAGPVRRRRPVYVDLLPPCNAGCPAGENIQAWLAHATAGRFEAAWRQLVADNPFAAIHGRVCYHPCETVCNRAYLDTAVSIHSVERFLGDLARERGWRFEAPPARTGKRVLIVGAGPSGLSAAYQLARLGHEVEIRDAGAIPGGMMRYGIPSYRLPRDVLDDELGRIAALGVRLTIGHRVHDLAAERDDGDFDAVFVAVGAHLAKRVDIPARDASTMVDAVSFLRSVASGEKPAIGRRVAVYGGGNTAMDAARVARRLGAEDAVIVYRRTRDQMPAHAEEAEDAEREGVRINWLRTVTAFDGPELQVEVMELDADGRPQPTGLFESLAADTLIMALGQETESAFMRTLPGVEVDADGNVRVSDSLMTGCPGVFAGGDMVPGERTVTVGVGHGKKAARHIDAWLRGAASERPPKHPTATFTALNPWYFGDTAQRRQPELEPATRVRGFEEVVGGLSSDEAVYEARRCLSCGNCFECDGCLGACPEDAVIKLGVGHRYRFDYDRCTGCAVCADQCPVHAIEMFPEPT</sequence>
<accession>A0A7I7XUQ8</accession>
<dbReference type="Pfam" id="PF07992">
    <property type="entry name" value="Pyr_redox_2"/>
    <property type="match status" value="1"/>
</dbReference>
<dbReference type="PROSITE" id="PS00198">
    <property type="entry name" value="4FE4S_FER_1"/>
    <property type="match status" value="1"/>
</dbReference>
<dbReference type="InterPro" id="IPR023753">
    <property type="entry name" value="FAD/NAD-binding_dom"/>
</dbReference>
<reference evidence="5" key="1">
    <citation type="journal article" date="2019" name="Emerg. Microbes Infect.">
        <title>Comprehensive subspecies identification of 175 nontuberculous mycobacteria species based on 7547 genomic profiles.</title>
        <authorList>
            <person name="Matsumoto Y."/>
            <person name="Kinjo T."/>
            <person name="Motooka D."/>
            <person name="Nabeya D."/>
            <person name="Jung N."/>
            <person name="Uechi K."/>
            <person name="Horii T."/>
            <person name="Iida T."/>
            <person name="Fujita J."/>
            <person name="Nakamura S."/>
        </authorList>
    </citation>
    <scope>NUCLEOTIDE SEQUENCE [LARGE SCALE GENOMIC DNA]</scope>
    <source>
        <strain evidence="5">JCM 13671</strain>
    </source>
</reference>
<dbReference type="GO" id="GO:0046872">
    <property type="term" value="F:metal ion binding"/>
    <property type="evidence" value="ECO:0007669"/>
    <property type="project" value="UniProtKB-KW"/>
</dbReference>
<dbReference type="InterPro" id="IPR009051">
    <property type="entry name" value="Helical_ferredxn"/>
</dbReference>
<dbReference type="Pfam" id="PF14691">
    <property type="entry name" value="Fer4_20"/>
    <property type="match status" value="1"/>
</dbReference>
<dbReference type="InterPro" id="IPR028261">
    <property type="entry name" value="DPD_II"/>
</dbReference>
<reference evidence="5" key="2">
    <citation type="submission" date="2020-02" db="EMBL/GenBank/DDBJ databases">
        <authorList>
            <person name="Matsumoto Y."/>
            <person name="Motooka D."/>
            <person name="Nakamura S."/>
        </authorList>
    </citation>
    <scope>NUCLEOTIDE SEQUENCE</scope>
    <source>
        <strain evidence="5">JCM 13671</strain>
    </source>
</reference>
<dbReference type="PRINTS" id="PR00469">
    <property type="entry name" value="PNDRDTASEII"/>
</dbReference>
<dbReference type="PANTHER" id="PTHR42783:SF3">
    <property type="entry name" value="GLUTAMATE SYNTHASE [NADPH] SMALL CHAIN-RELATED"/>
    <property type="match status" value="1"/>
</dbReference>
<dbReference type="InterPro" id="IPR017896">
    <property type="entry name" value="4Fe4S_Fe-S-bd"/>
</dbReference>
<evidence type="ECO:0000313" key="5">
    <source>
        <dbReference type="EMBL" id="BBZ33006.1"/>
    </source>
</evidence>
<feature type="domain" description="4Fe-4S ferredoxin-type" evidence="4">
    <location>
        <begin position="512"/>
        <end position="541"/>
    </location>
</feature>
<dbReference type="InterPro" id="IPR036188">
    <property type="entry name" value="FAD/NAD-bd_sf"/>
</dbReference>
<keyword evidence="6" id="KW-1185">Reference proteome</keyword>
<dbReference type="Proteomes" id="UP000466931">
    <property type="component" value="Chromosome"/>
</dbReference>
<keyword evidence="2" id="KW-0408">Iron</keyword>
<dbReference type="PROSITE" id="PS51379">
    <property type="entry name" value="4FE4S_FER_2"/>
    <property type="match status" value="1"/>
</dbReference>
<evidence type="ECO:0000256" key="2">
    <source>
        <dbReference type="ARBA" id="ARBA00023004"/>
    </source>
</evidence>
<dbReference type="GO" id="GO:0051536">
    <property type="term" value="F:iron-sulfur cluster binding"/>
    <property type="evidence" value="ECO:0007669"/>
    <property type="project" value="UniProtKB-KW"/>
</dbReference>
<dbReference type="Gene3D" id="3.30.70.20">
    <property type="match status" value="1"/>
</dbReference>
<evidence type="ECO:0000256" key="3">
    <source>
        <dbReference type="ARBA" id="ARBA00023014"/>
    </source>
</evidence>
<dbReference type="SUPFAM" id="SSF51971">
    <property type="entry name" value="Nucleotide-binding domain"/>
    <property type="match status" value="1"/>
</dbReference>
<dbReference type="Gene3D" id="3.50.50.60">
    <property type="entry name" value="FAD/NAD(P)-binding domain"/>
    <property type="match status" value="2"/>
</dbReference>
<dbReference type="PANTHER" id="PTHR42783">
    <property type="entry name" value="GLUTAMATE SYNTHASE [NADPH] SMALL CHAIN"/>
    <property type="match status" value="1"/>
</dbReference>
<name>A0A7I7XUQ8_9MYCO</name>
<dbReference type="GO" id="GO:0016491">
    <property type="term" value="F:oxidoreductase activity"/>
    <property type="evidence" value="ECO:0007669"/>
    <property type="project" value="InterPro"/>
</dbReference>
<protein>
    <submittedName>
        <fullName evidence="5">Glutamate synthase</fullName>
    </submittedName>
</protein>
<organism evidence="5 6">
    <name type="scientific">Mycolicibacterium confluentis</name>
    <dbReference type="NCBI Taxonomy" id="28047"/>
    <lineage>
        <taxon>Bacteria</taxon>
        <taxon>Bacillati</taxon>
        <taxon>Actinomycetota</taxon>
        <taxon>Actinomycetes</taxon>
        <taxon>Mycobacteriales</taxon>
        <taxon>Mycobacteriaceae</taxon>
        <taxon>Mycolicibacterium</taxon>
    </lineage>
</organism>
<dbReference type="NCBIfam" id="NF009410">
    <property type="entry name" value="PRK12771.1"/>
    <property type="match status" value="1"/>
</dbReference>
<dbReference type="Gene3D" id="1.10.1060.10">
    <property type="entry name" value="Alpha-helical ferredoxin"/>
    <property type="match status" value="1"/>
</dbReference>
<dbReference type="SUPFAM" id="SSF46548">
    <property type="entry name" value="alpha-helical ferredoxin"/>
    <property type="match status" value="2"/>
</dbReference>
<gene>
    <name evidence="5" type="ORF">MCNF_16110</name>
</gene>
<keyword evidence="3" id="KW-0411">Iron-sulfur</keyword>
<dbReference type="AlphaFoldDB" id="A0A7I7XUQ8"/>
<evidence type="ECO:0000313" key="6">
    <source>
        <dbReference type="Proteomes" id="UP000466931"/>
    </source>
</evidence>